<evidence type="ECO:0000256" key="1">
    <source>
        <dbReference type="ARBA" id="ARBA00006484"/>
    </source>
</evidence>
<dbReference type="PANTHER" id="PTHR43180:SF28">
    <property type="entry name" value="NAD(P)-BINDING ROSSMANN-FOLD SUPERFAMILY PROTEIN"/>
    <property type="match status" value="1"/>
</dbReference>
<dbReference type="Pfam" id="PF13561">
    <property type="entry name" value="adh_short_C2"/>
    <property type="match status" value="1"/>
</dbReference>
<evidence type="ECO:0000256" key="4">
    <source>
        <dbReference type="ARBA" id="ARBA00023098"/>
    </source>
</evidence>
<dbReference type="PRINTS" id="PR00081">
    <property type="entry name" value="GDHRDH"/>
</dbReference>
<dbReference type="SUPFAM" id="SSF51735">
    <property type="entry name" value="NAD(P)-binding Rossmann-fold domains"/>
    <property type="match status" value="1"/>
</dbReference>
<evidence type="ECO:0000313" key="8">
    <source>
        <dbReference type="Proteomes" id="UP000475545"/>
    </source>
</evidence>
<gene>
    <name evidence="7" type="ORF">GIY30_18410</name>
</gene>
<dbReference type="Proteomes" id="UP000475545">
    <property type="component" value="Unassembled WGS sequence"/>
</dbReference>
<dbReference type="PANTHER" id="PTHR43180">
    <property type="entry name" value="3-OXOACYL-(ACYL-CARRIER-PROTEIN) REDUCTASE (AFU_ORTHOLOGUE AFUA_6G11210)"/>
    <property type="match status" value="1"/>
</dbReference>
<sequence length="288" mass="29705">MTNELSQKIAVVTGGASGLGRGIVEKFVAEGARVVIADVDEDGGRELRATLGDSVEFVPTDVSVPDEIAAVIDHAVAKFGRLDVMVNNAGISGTMHPSFLDDDLADFERVMKVNLLGVMAGTKYAAAQMAKTGGGSIVNISSIGGIQAGAAVLTYRASKAAVIHFSKSVAIDLAQHDVRVNCIAPGSIPTPLLAKSAEKMGADADTFVAMVRQMMAANRPLKRDGSEEDVAEAALFLASERSRYVTATLLPVDGGTSAGAPTQTQQSGGQERKSDDSELVGSGRGGEG</sequence>
<evidence type="ECO:0000256" key="5">
    <source>
        <dbReference type="ARBA" id="ARBA00023221"/>
    </source>
</evidence>
<dbReference type="AlphaFoldDB" id="A0A6L7GUQ8"/>
<dbReference type="EC" id="1.1.1.47" evidence="7"/>
<keyword evidence="4" id="KW-0443">Lipid metabolism</keyword>
<dbReference type="Gene3D" id="3.40.50.720">
    <property type="entry name" value="NAD(P)-binding Rossmann-like Domain"/>
    <property type="match status" value="1"/>
</dbReference>
<dbReference type="EMBL" id="WMBR01000005">
    <property type="protein sequence ID" value="MXP23313.1"/>
    <property type="molecule type" value="Genomic_DNA"/>
</dbReference>
<comment type="similarity">
    <text evidence="1">Belongs to the short-chain dehydrogenases/reductases (SDR) family.</text>
</comment>
<comment type="caution">
    <text evidence="7">The sequence shown here is derived from an EMBL/GenBank/DDBJ whole genome shotgun (WGS) entry which is preliminary data.</text>
</comment>
<dbReference type="InterPro" id="IPR036291">
    <property type="entry name" value="NAD(P)-bd_dom_sf"/>
</dbReference>
<feature type="compositionally biased region" description="Polar residues" evidence="6">
    <location>
        <begin position="259"/>
        <end position="269"/>
    </location>
</feature>
<dbReference type="PRINTS" id="PR00080">
    <property type="entry name" value="SDRFAMILY"/>
</dbReference>
<keyword evidence="3" id="KW-0520">NAD</keyword>
<organism evidence="7 8">
    <name type="scientific">Gordonia mangrovi</name>
    <dbReference type="NCBI Taxonomy" id="2665643"/>
    <lineage>
        <taxon>Bacteria</taxon>
        <taxon>Bacillati</taxon>
        <taxon>Actinomycetota</taxon>
        <taxon>Actinomycetes</taxon>
        <taxon>Mycobacteriales</taxon>
        <taxon>Gordoniaceae</taxon>
        <taxon>Gordonia</taxon>
    </lineage>
</organism>
<evidence type="ECO:0000256" key="2">
    <source>
        <dbReference type="ARBA" id="ARBA00023002"/>
    </source>
</evidence>
<dbReference type="InterPro" id="IPR002347">
    <property type="entry name" value="SDR_fam"/>
</dbReference>
<keyword evidence="2 7" id="KW-0560">Oxidoreductase</keyword>
<proteinExistence type="inferred from homology"/>
<evidence type="ECO:0000256" key="6">
    <source>
        <dbReference type="SAM" id="MobiDB-lite"/>
    </source>
</evidence>
<reference evidence="7 8" key="1">
    <citation type="submission" date="2019-11" db="EMBL/GenBank/DDBJ databases">
        <title>Gordonia sp. nov., a novel actinobacterium isolated from mangrove soil in Hainan.</title>
        <authorList>
            <person name="Huang X."/>
            <person name="Xie Y."/>
            <person name="Chu X."/>
            <person name="Xiao K."/>
        </authorList>
    </citation>
    <scope>NUCLEOTIDE SEQUENCE [LARGE SCALE GENOMIC DNA]</scope>
    <source>
        <strain evidence="7 8">HNM0687</strain>
    </source>
</reference>
<keyword evidence="5" id="KW-0753">Steroid metabolism</keyword>
<accession>A0A6L7GUQ8</accession>
<name>A0A6L7GUQ8_9ACTN</name>
<dbReference type="GO" id="GO:0047936">
    <property type="term" value="F:glucose 1-dehydrogenase [NAD(P)+] activity"/>
    <property type="evidence" value="ECO:0007669"/>
    <property type="project" value="UniProtKB-EC"/>
</dbReference>
<feature type="region of interest" description="Disordered" evidence="6">
    <location>
        <begin position="251"/>
        <end position="288"/>
    </location>
</feature>
<dbReference type="FunFam" id="3.40.50.720:FF:000084">
    <property type="entry name" value="Short-chain dehydrogenase reductase"/>
    <property type="match status" value="1"/>
</dbReference>
<evidence type="ECO:0000256" key="3">
    <source>
        <dbReference type="ARBA" id="ARBA00023027"/>
    </source>
</evidence>
<evidence type="ECO:0000313" key="7">
    <source>
        <dbReference type="EMBL" id="MXP23313.1"/>
    </source>
</evidence>
<protein>
    <submittedName>
        <fullName evidence="7">Glucose 1-dehydrogenase</fullName>
        <ecNumber evidence="7">1.1.1.47</ecNumber>
    </submittedName>
</protein>
<dbReference type="GO" id="GO:0008202">
    <property type="term" value="P:steroid metabolic process"/>
    <property type="evidence" value="ECO:0007669"/>
    <property type="project" value="UniProtKB-KW"/>
</dbReference>
<dbReference type="NCBIfam" id="NF005559">
    <property type="entry name" value="PRK07231.1"/>
    <property type="match status" value="1"/>
</dbReference>
<keyword evidence="8" id="KW-1185">Reference proteome</keyword>
<dbReference type="RefSeq" id="WP_160903495.1">
    <property type="nucleotide sequence ID" value="NZ_CP102850.1"/>
</dbReference>